<dbReference type="EMBL" id="BRYA01000119">
    <property type="protein sequence ID" value="GMI40128.1"/>
    <property type="molecule type" value="Genomic_DNA"/>
</dbReference>
<gene>
    <name evidence="6" type="ORF">TrCOL_g12990</name>
</gene>
<dbReference type="Gene3D" id="2.170.150.70">
    <property type="match status" value="1"/>
</dbReference>
<dbReference type="AlphaFoldDB" id="A0A9W7L9I9"/>
<evidence type="ECO:0000256" key="2">
    <source>
        <dbReference type="ARBA" id="ARBA00022723"/>
    </source>
</evidence>
<dbReference type="OrthoDB" id="2993351at2759"/>
<comment type="similarity">
    <text evidence="1">Belongs to the Gfa family.</text>
</comment>
<evidence type="ECO:0000313" key="7">
    <source>
        <dbReference type="Proteomes" id="UP001165065"/>
    </source>
</evidence>
<feature type="domain" description="CENP-V/GFA" evidence="5">
    <location>
        <begin position="209"/>
        <end position="318"/>
    </location>
</feature>
<name>A0A9W7L9I9_9STRA</name>
<keyword evidence="3" id="KW-0862">Zinc</keyword>
<protein>
    <recommendedName>
        <fullName evidence="5">CENP-V/GFA domain-containing protein</fullName>
    </recommendedName>
</protein>
<dbReference type="PANTHER" id="PTHR28620">
    <property type="entry name" value="CENTROMERE PROTEIN V"/>
    <property type="match status" value="1"/>
</dbReference>
<evidence type="ECO:0000256" key="1">
    <source>
        <dbReference type="ARBA" id="ARBA00005495"/>
    </source>
</evidence>
<dbReference type="PANTHER" id="PTHR28620:SF1">
    <property type="entry name" value="CENP-V_GFA DOMAIN-CONTAINING PROTEIN"/>
    <property type="match status" value="1"/>
</dbReference>
<reference evidence="7" key="1">
    <citation type="journal article" date="2023" name="Commun. Biol.">
        <title>Genome analysis of Parmales, the sister group of diatoms, reveals the evolutionary specialization of diatoms from phago-mixotrophs to photoautotrophs.</title>
        <authorList>
            <person name="Ban H."/>
            <person name="Sato S."/>
            <person name="Yoshikawa S."/>
            <person name="Yamada K."/>
            <person name="Nakamura Y."/>
            <person name="Ichinomiya M."/>
            <person name="Sato N."/>
            <person name="Blanc-Mathieu R."/>
            <person name="Endo H."/>
            <person name="Kuwata A."/>
            <person name="Ogata H."/>
        </authorList>
    </citation>
    <scope>NUCLEOTIDE SEQUENCE [LARGE SCALE GENOMIC DNA]</scope>
</reference>
<evidence type="ECO:0000256" key="4">
    <source>
        <dbReference type="SAM" id="MobiDB-lite"/>
    </source>
</evidence>
<feature type="region of interest" description="Disordered" evidence="4">
    <location>
        <begin position="100"/>
        <end position="129"/>
    </location>
</feature>
<keyword evidence="7" id="KW-1185">Reference proteome</keyword>
<dbReference type="InterPro" id="IPR052355">
    <property type="entry name" value="CENP-V-like"/>
</dbReference>
<dbReference type="Proteomes" id="UP001165065">
    <property type="component" value="Unassembled WGS sequence"/>
</dbReference>
<feature type="compositionally biased region" description="Basic residues" evidence="4">
    <location>
        <begin position="73"/>
        <end position="82"/>
    </location>
</feature>
<keyword evidence="2" id="KW-0479">Metal-binding</keyword>
<sequence>MTSESGTAESIGRSVDKLIGLCVSGIVTLALAAVTLKAVNYHNEMYPHSPAEEDEEEVEEEEVEVDIEGGGERRRKGSHKRGKSAKVVGDKFIVMDDRGNVVFSDTPPSKKSSSKPRVSGGSRPKRVSRSGVPAFPPLGFWVSSALKGIVSGIFYAAVSAGSATHGKDAGGWGKKGRRRKGKGGGDEYYNKAYNNVEKEETSSSRLVLHHGSCHCASIKFTLLSPLSPQSYDCKSKIRYPHFPANSETFHIVQGTNRLNIYYVDLKGTKEKSVAAHGFCERCGVHLFRAPCHTRDCIEVNMNCVDGGTADALRVEYYDGNGVEAMGAGIPMNTEEGKAKTSEAAEGCGSSSSCGATSCGESTGSTKALTTALATRRIDPYVYSSPPSALMAFDAFEKQINQHHIRTNRKGGTGSDPNPIPAIAAARNAVAGSTSSVAQVGGRESGLVRAKKPAQMTLKLAPSPKKKNGIPMDTPMKNQLSYYLSRHLEAELGAEENWRPMENR</sequence>
<organism evidence="6 7">
    <name type="scientific">Triparma columacea</name>
    <dbReference type="NCBI Taxonomy" id="722753"/>
    <lineage>
        <taxon>Eukaryota</taxon>
        <taxon>Sar</taxon>
        <taxon>Stramenopiles</taxon>
        <taxon>Ochrophyta</taxon>
        <taxon>Bolidophyceae</taxon>
        <taxon>Parmales</taxon>
        <taxon>Triparmaceae</taxon>
        <taxon>Triparma</taxon>
    </lineage>
</organism>
<dbReference type="SUPFAM" id="SSF51316">
    <property type="entry name" value="Mss4-like"/>
    <property type="match status" value="1"/>
</dbReference>
<evidence type="ECO:0000259" key="5">
    <source>
        <dbReference type="PROSITE" id="PS51891"/>
    </source>
</evidence>
<dbReference type="InterPro" id="IPR006913">
    <property type="entry name" value="CENP-V/GFA"/>
</dbReference>
<evidence type="ECO:0000256" key="3">
    <source>
        <dbReference type="ARBA" id="ARBA00022833"/>
    </source>
</evidence>
<proteinExistence type="inferred from homology"/>
<feature type="compositionally biased region" description="Low complexity" evidence="4">
    <location>
        <begin position="107"/>
        <end position="122"/>
    </location>
</feature>
<dbReference type="PROSITE" id="PS51891">
    <property type="entry name" value="CENP_V_GFA"/>
    <property type="match status" value="1"/>
</dbReference>
<evidence type="ECO:0000313" key="6">
    <source>
        <dbReference type="EMBL" id="GMI40128.1"/>
    </source>
</evidence>
<feature type="compositionally biased region" description="Acidic residues" evidence="4">
    <location>
        <begin position="52"/>
        <end position="69"/>
    </location>
</feature>
<accession>A0A9W7L9I9</accession>
<feature type="region of interest" description="Disordered" evidence="4">
    <location>
        <begin position="163"/>
        <end position="185"/>
    </location>
</feature>
<dbReference type="GO" id="GO:0016846">
    <property type="term" value="F:carbon-sulfur lyase activity"/>
    <property type="evidence" value="ECO:0007669"/>
    <property type="project" value="InterPro"/>
</dbReference>
<feature type="region of interest" description="Disordered" evidence="4">
    <location>
        <begin position="48"/>
        <end position="82"/>
    </location>
</feature>
<dbReference type="InterPro" id="IPR011057">
    <property type="entry name" value="Mss4-like_sf"/>
</dbReference>
<comment type="caution">
    <text evidence="6">The sequence shown here is derived from an EMBL/GenBank/DDBJ whole genome shotgun (WGS) entry which is preliminary data.</text>
</comment>
<dbReference type="GO" id="GO:0046872">
    <property type="term" value="F:metal ion binding"/>
    <property type="evidence" value="ECO:0007669"/>
    <property type="project" value="UniProtKB-KW"/>
</dbReference>